<evidence type="ECO:0000313" key="6">
    <source>
        <dbReference type="Proteomes" id="UP000193944"/>
    </source>
</evidence>
<dbReference type="InterPro" id="IPR018990">
    <property type="entry name" value="Prot_inh_I42_chagasin"/>
</dbReference>
<dbReference type="GO" id="GO:0004869">
    <property type="term" value="F:cysteine-type endopeptidase inhibitor activity"/>
    <property type="evidence" value="ECO:0007669"/>
    <property type="project" value="UniProtKB-KW"/>
</dbReference>
<keyword evidence="2" id="KW-0789">Thiol protease inhibitor</keyword>
<evidence type="ECO:0000256" key="2">
    <source>
        <dbReference type="ARBA" id="ARBA00022704"/>
    </source>
</evidence>
<dbReference type="PANTHER" id="PTHR36530">
    <property type="entry name" value="INHIBITOR OF CYSTEINE PEPTIDASE"/>
    <property type="match status" value="1"/>
</dbReference>
<feature type="domain" description="Proteinase inhibitor I42 chagasin" evidence="4">
    <location>
        <begin position="52"/>
        <end position="138"/>
    </location>
</feature>
<dbReference type="Pfam" id="PF09394">
    <property type="entry name" value="Inhibitor_I42"/>
    <property type="match status" value="3"/>
</dbReference>
<keyword evidence="1" id="KW-0646">Protease inhibitor</keyword>
<dbReference type="SUPFAM" id="SSF141066">
    <property type="entry name" value="ICP-like"/>
    <property type="match status" value="3"/>
</dbReference>
<dbReference type="PANTHER" id="PTHR36530:SF1">
    <property type="entry name" value="AMOEBIASIN-1"/>
    <property type="match status" value="1"/>
</dbReference>
<dbReference type="InterPro" id="IPR036331">
    <property type="entry name" value="Chagasin-like_sf"/>
</dbReference>
<accession>A0A1Y1WUT9</accession>
<evidence type="ECO:0000256" key="1">
    <source>
        <dbReference type="ARBA" id="ARBA00022690"/>
    </source>
</evidence>
<keyword evidence="3" id="KW-0732">Signal</keyword>
<evidence type="ECO:0000313" key="5">
    <source>
        <dbReference type="EMBL" id="ORX77329.1"/>
    </source>
</evidence>
<feature type="domain" description="Proteinase inhibitor I42 chagasin" evidence="4">
    <location>
        <begin position="302"/>
        <end position="395"/>
    </location>
</feature>
<dbReference type="Proteomes" id="UP000193944">
    <property type="component" value="Unassembled WGS sequence"/>
</dbReference>
<dbReference type="EMBL" id="MCFG01000253">
    <property type="protein sequence ID" value="ORX77329.1"/>
    <property type="molecule type" value="Genomic_DNA"/>
</dbReference>
<gene>
    <name evidence="5" type="ORF">BCR32DRAFT_270721</name>
</gene>
<keyword evidence="6" id="KW-1185">Reference proteome</keyword>
<reference evidence="5 6" key="1">
    <citation type="submission" date="2016-08" db="EMBL/GenBank/DDBJ databases">
        <title>A Parts List for Fungal Cellulosomes Revealed by Comparative Genomics.</title>
        <authorList>
            <consortium name="DOE Joint Genome Institute"/>
            <person name="Haitjema C.H."/>
            <person name="Gilmore S.P."/>
            <person name="Henske J.K."/>
            <person name="Solomon K.V."/>
            <person name="De Groot R."/>
            <person name="Kuo A."/>
            <person name="Mondo S.J."/>
            <person name="Salamov A.A."/>
            <person name="Labutti K."/>
            <person name="Zhao Z."/>
            <person name="Chiniquy J."/>
            <person name="Barry K."/>
            <person name="Brewer H.M."/>
            <person name="Purvine S.O."/>
            <person name="Wright A.T."/>
            <person name="Boxma B."/>
            <person name="Van Alen T."/>
            <person name="Hackstein J.H."/>
            <person name="Baker S.E."/>
            <person name="Grigoriev I.V."/>
            <person name="O'Malley M.A."/>
        </authorList>
    </citation>
    <scope>NUCLEOTIDE SEQUENCE [LARGE SCALE GENOMIC DNA]</scope>
    <source>
        <strain evidence="5 6">S4</strain>
    </source>
</reference>
<dbReference type="Gene3D" id="2.60.40.2020">
    <property type="match status" value="3"/>
</dbReference>
<sequence length="405" mass="45967">MNSKFYISTLAILFLAIVNALRIPIISDLIDKFKSDKSIDVPQKGGEYDLDVAANSSFSINLAGNPTTGYQWYLENESEIQSSSIILVGQNYAQKKNPGKMVGTGGNFVFNFKVNEVCGQVLPDLYFVYKRSWETEEPIATAQITLIGKCEKEQKKMMMEAQGDSVVTAKVNEPFKVELAGNPTTGYNWVLKNREEIDASPLIYQFGDNYNSDEHEEGMVGVGGTFIFEFEVNEDGCGKELPKLSFSYERSWENESAQTAEYTIKLDEDSCKPYISEKPKEEEEDDEPRPKFISEEKNVYVNDNDDFELSFSGNPSTGYTWLLDNEDQLVGGQYIEYVGMEYREKENKDNLDGVGGSYVFTFKAHGICNRNGLLPKLYFVNKREWETESAQELRFIVVPKNCEHN</sequence>
<feature type="domain" description="Proteinase inhibitor I42 chagasin" evidence="4">
    <location>
        <begin position="169"/>
        <end position="265"/>
    </location>
</feature>
<dbReference type="InterPro" id="IPR052781">
    <property type="entry name" value="Cys_protease_inhibitor_I42"/>
</dbReference>
<proteinExistence type="predicted"/>
<organism evidence="5 6">
    <name type="scientific">Anaeromyces robustus</name>
    <dbReference type="NCBI Taxonomy" id="1754192"/>
    <lineage>
        <taxon>Eukaryota</taxon>
        <taxon>Fungi</taxon>
        <taxon>Fungi incertae sedis</taxon>
        <taxon>Chytridiomycota</taxon>
        <taxon>Chytridiomycota incertae sedis</taxon>
        <taxon>Neocallimastigomycetes</taxon>
        <taxon>Neocallimastigales</taxon>
        <taxon>Neocallimastigaceae</taxon>
        <taxon>Anaeromyces</taxon>
    </lineage>
</organism>
<evidence type="ECO:0000259" key="4">
    <source>
        <dbReference type="Pfam" id="PF09394"/>
    </source>
</evidence>
<comment type="caution">
    <text evidence="5">The sequence shown here is derived from an EMBL/GenBank/DDBJ whole genome shotgun (WGS) entry which is preliminary data.</text>
</comment>
<feature type="signal peptide" evidence="3">
    <location>
        <begin position="1"/>
        <end position="20"/>
    </location>
</feature>
<protein>
    <recommendedName>
        <fullName evidence="4">Proteinase inhibitor I42 chagasin domain-containing protein</fullName>
    </recommendedName>
</protein>
<dbReference type="OrthoDB" id="2154576at2759"/>
<name>A0A1Y1WUT9_9FUNG</name>
<evidence type="ECO:0000256" key="3">
    <source>
        <dbReference type="SAM" id="SignalP"/>
    </source>
</evidence>
<dbReference type="AlphaFoldDB" id="A0A1Y1WUT9"/>
<feature type="chain" id="PRO_5013186305" description="Proteinase inhibitor I42 chagasin domain-containing protein" evidence="3">
    <location>
        <begin position="21"/>
        <end position="405"/>
    </location>
</feature>
<reference evidence="5 6" key="2">
    <citation type="submission" date="2016-08" db="EMBL/GenBank/DDBJ databases">
        <title>Pervasive Adenine N6-methylation of Active Genes in Fungi.</title>
        <authorList>
            <consortium name="DOE Joint Genome Institute"/>
            <person name="Mondo S.J."/>
            <person name="Dannebaum R.O."/>
            <person name="Kuo R.C."/>
            <person name="Labutti K."/>
            <person name="Haridas S."/>
            <person name="Kuo A."/>
            <person name="Salamov A."/>
            <person name="Ahrendt S.R."/>
            <person name="Lipzen A."/>
            <person name="Sullivan W."/>
            <person name="Andreopoulos W.B."/>
            <person name="Clum A."/>
            <person name="Lindquist E."/>
            <person name="Daum C."/>
            <person name="Ramamoorthy G.K."/>
            <person name="Gryganskyi A."/>
            <person name="Culley D."/>
            <person name="Magnuson J.K."/>
            <person name="James T.Y."/>
            <person name="O'Malley M.A."/>
            <person name="Stajich J.E."/>
            <person name="Spatafora J.W."/>
            <person name="Visel A."/>
            <person name="Grigoriev I.V."/>
        </authorList>
    </citation>
    <scope>NUCLEOTIDE SEQUENCE [LARGE SCALE GENOMIC DNA]</scope>
    <source>
        <strain evidence="5 6">S4</strain>
    </source>
</reference>